<dbReference type="AlphaFoldDB" id="A0AAD9N481"/>
<keyword evidence="4" id="KW-1185">Reference proteome</keyword>
<sequence>MADSTDRTSLLGDQRSGPGSPSYVNAFEERRQDPVARLLQLAFVVVVIIMVLLSLVLSFVQAAKVEGLYAMLGLSLLGLTVIVIILAKFIKSGDLPQEKSWFLYVTGGCILLESIFTDVLLYQ</sequence>
<accession>A0AAD9N481</accession>
<dbReference type="Proteomes" id="UP001208570">
    <property type="component" value="Unassembled WGS sequence"/>
</dbReference>
<evidence type="ECO:0000313" key="3">
    <source>
        <dbReference type="EMBL" id="KAK2154436.1"/>
    </source>
</evidence>
<name>A0AAD9N481_9ANNE</name>
<feature type="transmembrane region" description="Helical" evidence="2">
    <location>
        <begin position="38"/>
        <end position="62"/>
    </location>
</feature>
<evidence type="ECO:0000256" key="1">
    <source>
        <dbReference type="SAM" id="MobiDB-lite"/>
    </source>
</evidence>
<feature type="region of interest" description="Disordered" evidence="1">
    <location>
        <begin position="1"/>
        <end position="24"/>
    </location>
</feature>
<evidence type="ECO:0000313" key="4">
    <source>
        <dbReference type="Proteomes" id="UP001208570"/>
    </source>
</evidence>
<gene>
    <name evidence="3" type="ORF">LSH36_269g10006</name>
</gene>
<keyword evidence="2" id="KW-0812">Transmembrane</keyword>
<evidence type="ECO:0000256" key="2">
    <source>
        <dbReference type="SAM" id="Phobius"/>
    </source>
</evidence>
<feature type="transmembrane region" description="Helical" evidence="2">
    <location>
        <begin position="101"/>
        <end position="122"/>
    </location>
</feature>
<reference evidence="3" key="1">
    <citation type="journal article" date="2023" name="Mol. Biol. Evol.">
        <title>Third-Generation Sequencing Reveals the Adaptive Role of the Epigenome in Three Deep-Sea Polychaetes.</title>
        <authorList>
            <person name="Perez M."/>
            <person name="Aroh O."/>
            <person name="Sun Y."/>
            <person name="Lan Y."/>
            <person name="Juniper S.K."/>
            <person name="Young C.R."/>
            <person name="Angers B."/>
            <person name="Qian P.Y."/>
        </authorList>
    </citation>
    <scope>NUCLEOTIDE SEQUENCE</scope>
    <source>
        <strain evidence="3">P08H-3</strain>
    </source>
</reference>
<dbReference type="EMBL" id="JAODUP010000269">
    <property type="protein sequence ID" value="KAK2154436.1"/>
    <property type="molecule type" value="Genomic_DNA"/>
</dbReference>
<protein>
    <submittedName>
        <fullName evidence="3">Uncharacterized protein</fullName>
    </submittedName>
</protein>
<feature type="transmembrane region" description="Helical" evidence="2">
    <location>
        <begin position="68"/>
        <end position="89"/>
    </location>
</feature>
<proteinExistence type="predicted"/>
<keyword evidence="2" id="KW-1133">Transmembrane helix</keyword>
<organism evidence="3 4">
    <name type="scientific">Paralvinella palmiformis</name>
    <dbReference type="NCBI Taxonomy" id="53620"/>
    <lineage>
        <taxon>Eukaryota</taxon>
        <taxon>Metazoa</taxon>
        <taxon>Spiralia</taxon>
        <taxon>Lophotrochozoa</taxon>
        <taxon>Annelida</taxon>
        <taxon>Polychaeta</taxon>
        <taxon>Sedentaria</taxon>
        <taxon>Canalipalpata</taxon>
        <taxon>Terebellida</taxon>
        <taxon>Terebelliformia</taxon>
        <taxon>Alvinellidae</taxon>
        <taxon>Paralvinella</taxon>
    </lineage>
</organism>
<keyword evidence="2" id="KW-0472">Membrane</keyword>
<comment type="caution">
    <text evidence="3">The sequence shown here is derived from an EMBL/GenBank/DDBJ whole genome shotgun (WGS) entry which is preliminary data.</text>
</comment>